<dbReference type="EMBL" id="GQ869381">
    <property type="protein sequence ID" value="ACX33895.1"/>
    <property type="molecule type" value="Genomic_DNA"/>
</dbReference>
<protein>
    <submittedName>
        <fullName evidence="1">Uncharacterized protein</fullName>
    </submittedName>
</protein>
<evidence type="ECO:0000313" key="1">
    <source>
        <dbReference type="EMBL" id="ACX33895.1"/>
    </source>
</evidence>
<dbReference type="AlphaFoldDB" id="D3W8E6"/>
<sequence>MTWKMKLVAGLVLVLVAAGAIVWLIMPERFMTRVDKKMLEYFGGDCAIEIFSGGQKIRDYQTSGYVLFERSEATASAPAGRHDGVITFKDKQGRNIRVGAWGGTVLVECK</sequence>
<organism evidence="1">
    <name type="scientific">uncultured prokaryote AT3</name>
    <dbReference type="NCBI Taxonomy" id="672202"/>
    <lineage>
        <taxon>unclassified sequences</taxon>
        <taxon>environmental samples</taxon>
    </lineage>
</organism>
<accession>D3W8E6</accession>
<reference evidence="1" key="1">
    <citation type="journal article" date="2010" name="Appl. Environ. Microbiol.">
        <title>Expanding small-molecule functional metagenomics through parallel screening of broad-host-range cosmid environmental DNA libraries in diverse proteobacteria.</title>
        <authorList>
            <person name="Craig J.W."/>
            <person name="Chang F.Y."/>
            <person name="Kim J.H."/>
            <person name="Obiajulu S.C."/>
            <person name="Brady S.F."/>
        </authorList>
    </citation>
    <scope>NUCLEOTIDE SEQUENCE</scope>
</reference>
<proteinExistence type="predicted"/>
<name>D3W8E6_9ZZZZ</name>